<dbReference type="InterPro" id="IPR000792">
    <property type="entry name" value="Tscrpt_reg_LuxR_C"/>
</dbReference>
<dbReference type="GO" id="GO:0003677">
    <property type="term" value="F:DNA binding"/>
    <property type="evidence" value="ECO:0007669"/>
    <property type="project" value="UniProtKB-KW"/>
</dbReference>
<proteinExistence type="predicted"/>
<name>A0A1Z4BV69_9GAMM</name>
<keyword evidence="1" id="KW-0805">Transcription regulation</keyword>
<protein>
    <recommendedName>
        <fullName evidence="4">HTH luxR-type domain-containing protein</fullName>
    </recommendedName>
</protein>
<keyword evidence="2" id="KW-0238">DNA-binding</keyword>
<dbReference type="OrthoDB" id="9796655at2"/>
<dbReference type="PANTHER" id="PTHR44688">
    <property type="entry name" value="DNA-BINDING TRANSCRIPTIONAL ACTIVATOR DEVR_DOSR"/>
    <property type="match status" value="1"/>
</dbReference>
<dbReference type="PANTHER" id="PTHR44688:SF16">
    <property type="entry name" value="DNA-BINDING TRANSCRIPTIONAL ACTIVATOR DEVR_DOSR"/>
    <property type="match status" value="1"/>
</dbReference>
<reference evidence="5 6" key="1">
    <citation type="submission" date="2017-06" db="EMBL/GenBank/DDBJ databases">
        <title>Genome Sequencing of the methanotroph Methylovulum psychrotolerants str. HV10-M2 isolated from a high-altitude environment.</title>
        <authorList>
            <person name="Mateos-Rivera A."/>
        </authorList>
    </citation>
    <scope>NUCLEOTIDE SEQUENCE [LARGE SCALE GENOMIC DNA]</scope>
    <source>
        <strain evidence="5 6">HV10_M2</strain>
    </source>
</reference>
<dbReference type="InterPro" id="IPR036388">
    <property type="entry name" value="WH-like_DNA-bd_sf"/>
</dbReference>
<evidence type="ECO:0000256" key="3">
    <source>
        <dbReference type="ARBA" id="ARBA00023163"/>
    </source>
</evidence>
<dbReference type="Pfam" id="PF00196">
    <property type="entry name" value="GerE"/>
    <property type="match status" value="1"/>
</dbReference>
<keyword evidence="6" id="KW-1185">Reference proteome</keyword>
<dbReference type="PROSITE" id="PS50043">
    <property type="entry name" value="HTH_LUXR_2"/>
    <property type="match status" value="1"/>
</dbReference>
<evidence type="ECO:0000256" key="1">
    <source>
        <dbReference type="ARBA" id="ARBA00023015"/>
    </source>
</evidence>
<dbReference type="SUPFAM" id="SSF46894">
    <property type="entry name" value="C-terminal effector domain of the bipartite response regulators"/>
    <property type="match status" value="1"/>
</dbReference>
<dbReference type="SMART" id="SM00421">
    <property type="entry name" value="HTH_LUXR"/>
    <property type="match status" value="1"/>
</dbReference>
<keyword evidence="3" id="KW-0804">Transcription</keyword>
<evidence type="ECO:0000259" key="4">
    <source>
        <dbReference type="PROSITE" id="PS50043"/>
    </source>
</evidence>
<dbReference type="AlphaFoldDB" id="A0A1Z4BV69"/>
<dbReference type="InterPro" id="IPR016032">
    <property type="entry name" value="Sig_transdc_resp-reg_C-effctor"/>
</dbReference>
<dbReference type="GO" id="GO:0006355">
    <property type="term" value="P:regulation of DNA-templated transcription"/>
    <property type="evidence" value="ECO:0007669"/>
    <property type="project" value="InterPro"/>
</dbReference>
<dbReference type="EMBL" id="CP022129">
    <property type="protein sequence ID" value="ASF45204.1"/>
    <property type="molecule type" value="Genomic_DNA"/>
</dbReference>
<evidence type="ECO:0000256" key="2">
    <source>
        <dbReference type="ARBA" id="ARBA00023125"/>
    </source>
</evidence>
<evidence type="ECO:0000313" key="5">
    <source>
        <dbReference type="EMBL" id="ASF45204.1"/>
    </source>
</evidence>
<dbReference type="PRINTS" id="PR00038">
    <property type="entry name" value="HTHLUXR"/>
</dbReference>
<organism evidence="5 6">
    <name type="scientific">Methylovulum psychrotolerans</name>
    <dbReference type="NCBI Taxonomy" id="1704499"/>
    <lineage>
        <taxon>Bacteria</taxon>
        <taxon>Pseudomonadati</taxon>
        <taxon>Pseudomonadota</taxon>
        <taxon>Gammaproteobacteria</taxon>
        <taxon>Methylococcales</taxon>
        <taxon>Methylococcaceae</taxon>
        <taxon>Methylovulum</taxon>
    </lineage>
</organism>
<dbReference type="RefSeq" id="WP_088618087.1">
    <property type="nucleotide sequence ID" value="NZ_CP022129.1"/>
</dbReference>
<sequence>MEIDDAVRITEKPSKFTARELEIIRMLVSGFSDDGMSRLLNRSTRTIATHVRNVYEKLDIPDSKDVNPRSLAILRLLASGIISIEGRNAKQ</sequence>
<evidence type="ECO:0000313" key="6">
    <source>
        <dbReference type="Proteomes" id="UP000197019"/>
    </source>
</evidence>
<feature type="domain" description="HTH luxR-type" evidence="4">
    <location>
        <begin position="9"/>
        <end position="80"/>
    </location>
</feature>
<dbReference type="Gene3D" id="1.10.10.10">
    <property type="entry name" value="Winged helix-like DNA-binding domain superfamily/Winged helix DNA-binding domain"/>
    <property type="match status" value="1"/>
</dbReference>
<gene>
    <name evidence="5" type="ORF">CEK71_03530</name>
</gene>
<accession>A0A1Z4BV69</accession>
<dbReference type="Proteomes" id="UP000197019">
    <property type="component" value="Chromosome"/>
</dbReference>
<dbReference type="KEGG" id="mpsy:CEK71_03530"/>